<evidence type="ECO:0000313" key="2">
    <source>
        <dbReference type="Proteomes" id="UP000828048"/>
    </source>
</evidence>
<proteinExistence type="predicted"/>
<keyword evidence="2" id="KW-1185">Reference proteome</keyword>
<protein>
    <submittedName>
        <fullName evidence="1">Uncharacterized protein</fullName>
    </submittedName>
</protein>
<reference evidence="1 2" key="1">
    <citation type="journal article" date="2021" name="Hortic Res">
        <title>High-quality reference genome and annotation aids understanding of berry development for evergreen blueberry (Vaccinium darrowii).</title>
        <authorList>
            <person name="Yu J."/>
            <person name="Hulse-Kemp A.M."/>
            <person name="Babiker E."/>
            <person name="Staton M."/>
        </authorList>
    </citation>
    <scope>NUCLEOTIDE SEQUENCE [LARGE SCALE GENOMIC DNA]</scope>
    <source>
        <strain evidence="2">cv. NJ 8807/NJ 8810</strain>
        <tissue evidence="1">Young leaf</tissue>
    </source>
</reference>
<evidence type="ECO:0000313" key="1">
    <source>
        <dbReference type="EMBL" id="KAH7847057.1"/>
    </source>
</evidence>
<dbReference type="EMBL" id="CM037155">
    <property type="protein sequence ID" value="KAH7847057.1"/>
    <property type="molecule type" value="Genomic_DNA"/>
</dbReference>
<accession>A0ACB7Y195</accession>
<dbReference type="Proteomes" id="UP000828048">
    <property type="component" value="Chromosome 5"/>
</dbReference>
<organism evidence="1 2">
    <name type="scientific">Vaccinium darrowii</name>
    <dbReference type="NCBI Taxonomy" id="229202"/>
    <lineage>
        <taxon>Eukaryota</taxon>
        <taxon>Viridiplantae</taxon>
        <taxon>Streptophyta</taxon>
        <taxon>Embryophyta</taxon>
        <taxon>Tracheophyta</taxon>
        <taxon>Spermatophyta</taxon>
        <taxon>Magnoliopsida</taxon>
        <taxon>eudicotyledons</taxon>
        <taxon>Gunneridae</taxon>
        <taxon>Pentapetalae</taxon>
        <taxon>asterids</taxon>
        <taxon>Ericales</taxon>
        <taxon>Ericaceae</taxon>
        <taxon>Vaccinioideae</taxon>
        <taxon>Vaccinieae</taxon>
        <taxon>Vaccinium</taxon>
    </lineage>
</organism>
<gene>
    <name evidence="1" type="ORF">Vadar_021416</name>
</gene>
<sequence>MSTYQTNSRGSNFPTIRNNASSSGSDPAVEDRIGRLAAANAVVIFSISTCSMCHAVKKLFRNMGVNPMVYELDQDPTRSGKEIERALIGLIGAIPVVFIGGKLVGDTDRVMACHISGTLVPLLKDAGALWL</sequence>
<name>A0ACB7Y195_9ERIC</name>
<comment type="caution">
    <text evidence="1">The sequence shown here is derived from an EMBL/GenBank/DDBJ whole genome shotgun (WGS) entry which is preliminary data.</text>
</comment>